<dbReference type="InterPro" id="IPR051268">
    <property type="entry name" value="Type-I_R_enzyme_R_subunit"/>
</dbReference>
<dbReference type="InterPro" id="IPR022625">
    <property type="entry name" value="TypeI_RM_Rsu_C"/>
</dbReference>
<evidence type="ECO:0000256" key="10">
    <source>
        <dbReference type="RuleBase" id="RU364115"/>
    </source>
</evidence>
<dbReference type="PANTHER" id="PTHR30195">
    <property type="entry name" value="TYPE I SITE-SPECIFIC DEOXYRIBONUCLEASE PROTEIN SUBUNIT M AND R"/>
    <property type="match status" value="1"/>
</dbReference>
<dbReference type="InterPro" id="IPR055180">
    <property type="entry name" value="HsdR_RecA-like_helicase_dom_2"/>
</dbReference>
<dbReference type="InterPro" id="IPR040980">
    <property type="entry name" value="SWI2_SNF2"/>
</dbReference>
<keyword evidence="13" id="KW-1185">Reference proteome</keyword>
<dbReference type="InterPro" id="IPR004473">
    <property type="entry name" value="Restrct_endonuc_typeI_HsdR"/>
</dbReference>
<organism evidence="12 13">
    <name type="scientific">Succinivibrio faecicola</name>
    <dbReference type="NCBI Taxonomy" id="2820300"/>
    <lineage>
        <taxon>Bacteria</taxon>
        <taxon>Pseudomonadati</taxon>
        <taxon>Pseudomonadota</taxon>
        <taxon>Gammaproteobacteria</taxon>
        <taxon>Aeromonadales</taxon>
        <taxon>Succinivibrionaceae</taxon>
        <taxon>Succinivibrio</taxon>
    </lineage>
</organism>
<dbReference type="CDD" id="cd18800">
    <property type="entry name" value="SF2_C_EcoR124I-like"/>
    <property type="match status" value="1"/>
</dbReference>
<dbReference type="PROSITE" id="PS51192">
    <property type="entry name" value="HELICASE_ATP_BIND_1"/>
    <property type="match status" value="1"/>
</dbReference>
<evidence type="ECO:0000256" key="2">
    <source>
        <dbReference type="ARBA" id="ARBA00008598"/>
    </source>
</evidence>
<dbReference type="PANTHER" id="PTHR30195:SF16">
    <property type="entry name" value="TYPE I RESTRICTION ENZYME ENDONUCLEASE SUBUNIT"/>
    <property type="match status" value="1"/>
</dbReference>
<dbReference type="Pfam" id="PF12008">
    <property type="entry name" value="EcoR124_C"/>
    <property type="match status" value="1"/>
</dbReference>
<protein>
    <recommendedName>
        <fullName evidence="10">Type I restriction enzyme endonuclease subunit</fullName>
        <shortName evidence="10">R protein</shortName>
        <ecNumber evidence="10">3.1.21.3</ecNumber>
    </recommendedName>
</protein>
<proteinExistence type="inferred from homology"/>
<reference evidence="12 13" key="1">
    <citation type="submission" date="2021-03" db="EMBL/GenBank/DDBJ databases">
        <title>Succinivibrio sp. nov. isolated from feces of cow.</title>
        <authorList>
            <person name="Choi J.-Y."/>
        </authorList>
    </citation>
    <scope>NUCLEOTIDE SEQUENCE [LARGE SCALE GENOMIC DNA]</scope>
    <source>
        <strain evidence="12 13">AGMB01872</strain>
    </source>
</reference>
<comment type="subunit">
    <text evidence="10">The type I restriction/modification system is composed of three polypeptides R, M and S.</text>
</comment>
<evidence type="ECO:0000259" key="11">
    <source>
        <dbReference type="PROSITE" id="PS51192"/>
    </source>
</evidence>
<evidence type="ECO:0000256" key="8">
    <source>
        <dbReference type="ARBA" id="ARBA00022840"/>
    </source>
</evidence>
<evidence type="ECO:0000256" key="7">
    <source>
        <dbReference type="ARBA" id="ARBA00022801"/>
    </source>
</evidence>
<comment type="function">
    <text evidence="10">Subunit R is required for both nuclease and ATPase activities, but not for modification.</text>
</comment>
<feature type="domain" description="Helicase ATP-binding" evidence="11">
    <location>
        <begin position="276"/>
        <end position="460"/>
    </location>
</feature>
<name>A0ABS7DEE2_9GAMM</name>
<keyword evidence="5 10" id="KW-0680">Restriction system</keyword>
<dbReference type="GO" id="GO:0004519">
    <property type="term" value="F:endonuclease activity"/>
    <property type="evidence" value="ECO:0007669"/>
    <property type="project" value="UniProtKB-KW"/>
</dbReference>
<keyword evidence="7 10" id="KW-0378">Hydrolase</keyword>
<dbReference type="EC" id="3.1.21.3" evidence="10"/>
<evidence type="ECO:0000256" key="6">
    <source>
        <dbReference type="ARBA" id="ARBA00022759"/>
    </source>
</evidence>
<dbReference type="Pfam" id="PF22679">
    <property type="entry name" value="T1R_D3-like"/>
    <property type="match status" value="1"/>
</dbReference>
<keyword evidence="8 10" id="KW-0067">ATP-binding</keyword>
<dbReference type="NCBIfam" id="TIGR00348">
    <property type="entry name" value="hsdR"/>
    <property type="match status" value="1"/>
</dbReference>
<dbReference type="InterPro" id="IPR007409">
    <property type="entry name" value="Restrct_endonuc_type1_HsdR_N"/>
</dbReference>
<evidence type="ECO:0000313" key="12">
    <source>
        <dbReference type="EMBL" id="MBW7569655.1"/>
    </source>
</evidence>
<gene>
    <name evidence="12" type="ORF">J5V48_01975</name>
</gene>
<keyword evidence="3" id="KW-0540">Nuclease</keyword>
<evidence type="ECO:0000256" key="9">
    <source>
        <dbReference type="ARBA" id="ARBA00023125"/>
    </source>
</evidence>
<evidence type="ECO:0000256" key="4">
    <source>
        <dbReference type="ARBA" id="ARBA00022741"/>
    </source>
</evidence>
<evidence type="ECO:0000256" key="3">
    <source>
        <dbReference type="ARBA" id="ARBA00022722"/>
    </source>
</evidence>
<evidence type="ECO:0000313" key="13">
    <source>
        <dbReference type="Proteomes" id="UP000731465"/>
    </source>
</evidence>
<dbReference type="CDD" id="cd22332">
    <property type="entry name" value="HsdR_N"/>
    <property type="match status" value="1"/>
</dbReference>
<dbReference type="Gene3D" id="3.40.50.300">
    <property type="entry name" value="P-loop containing nucleotide triphosphate hydrolases"/>
    <property type="match status" value="2"/>
</dbReference>
<keyword evidence="4 10" id="KW-0547">Nucleotide-binding</keyword>
<dbReference type="EMBL" id="JAGFNY010000003">
    <property type="protein sequence ID" value="MBW7569655.1"/>
    <property type="molecule type" value="Genomic_DNA"/>
</dbReference>
<comment type="similarity">
    <text evidence="2 10">Belongs to the HsdR family.</text>
</comment>
<evidence type="ECO:0000256" key="5">
    <source>
        <dbReference type="ARBA" id="ARBA00022747"/>
    </source>
</evidence>
<dbReference type="InterPro" id="IPR027417">
    <property type="entry name" value="P-loop_NTPase"/>
</dbReference>
<keyword evidence="6 12" id="KW-0255">Endonuclease</keyword>
<dbReference type="InterPro" id="IPR014001">
    <property type="entry name" value="Helicase_ATP-bd"/>
</dbReference>
<dbReference type="Pfam" id="PF04313">
    <property type="entry name" value="HSDR_N"/>
    <property type="match status" value="1"/>
</dbReference>
<dbReference type="Pfam" id="PF18766">
    <property type="entry name" value="SWI2_SNF2"/>
    <property type="match status" value="1"/>
</dbReference>
<dbReference type="Proteomes" id="UP000731465">
    <property type="component" value="Unassembled WGS sequence"/>
</dbReference>
<dbReference type="RefSeq" id="WP_219936493.1">
    <property type="nucleotide sequence ID" value="NZ_JAGFNY010000003.1"/>
</dbReference>
<dbReference type="Gene3D" id="3.90.1570.50">
    <property type="match status" value="1"/>
</dbReference>
<evidence type="ECO:0000256" key="1">
    <source>
        <dbReference type="ARBA" id="ARBA00000851"/>
    </source>
</evidence>
<comment type="catalytic activity">
    <reaction evidence="1 10">
        <text>Endonucleolytic cleavage of DNA to give random double-stranded fragments with terminal 5'-phosphates, ATP is simultaneously hydrolyzed.</text>
        <dbReference type="EC" id="3.1.21.3"/>
    </reaction>
</comment>
<keyword evidence="9 10" id="KW-0238">DNA-binding</keyword>
<sequence>MSELESTIEEKLIKVLTTGVSQWNYRQDLKNENDLWNNIREKLNASNANKLNGVLITDFEMEQIKEFIKTQAESPFKAGTWLSGENGLAQIPLKREDAKQGSISLDAIDNRQIKGGNSSYEVINQYVAFRDDSKDRNRRFDVTLLINGFPMIHIELKNQDHSIDEAFNQIKKYSGEGKFRGLFGLVQMFVVSNGTDTKYIAAATHDKLNKKFLISWVDKDNHRVDDYLSFAQHALNIPCAHELVGKYSMLDANTKSLLLLRPYQIHAIEAVKEASVHPDPKMRSGFVWHTTGSGKTITSFNVTRNLLDIPSIDKAIFLVDRKDLDQQTTLSFKSYAESTGDQIFETENTKYLEKALKSKDRIVIVATRQKMDCLLEKCKKAIANGDESAYYYKTAMKIKEKNVAFVVDECHRAISDQSKRIISEFFDTQFKKSLWYGFTGTPIFKENKKAECGQAARTTEQQYGRCLHKYTIKEALHDKAVLGFQVQSSGFSRQELEDIADQLDLGKDSDFIEKADRADLEDKVLKAFKAKSENKNFYDSPQHREQVIDYICNKSVDLFRLKEPNGETFEAILTCSSIAEAQKYYIEFKDFISKGRIKEKIKRLKPDFPKIAITYSVSENDESSEVNQNMMKAYLEDYNKMFDTKWTLENIASYNSDLNARLARKSGKYKVRKEQLDLVIVVDRLLTGFDAPCLSTLFIDRQPMSPQGIIQAFSRTNRIYSDKKSWGHIVTFQTPAMFKKAFDKALDLYSNGGGNYVQAPSYEECKDRLITALAELKAYKENPQDIEISSSTDKSELKKFASLFQRFDKALAAVQTYEEWSSEAEKYISRESSNDVTNENHSDDNEINNYQELQETDIGVILKGITGLTVSQKELDTYTGKYHNVIEEIKNREDSDDPIELDINYELESVNQTQIDYSYLIALMQKYVPASDEDTIRQINDPSIEKYITNMEVKNRKLGEVIRGIWEQIKTEPSQFRGKQVIHVINDKIDLIINEKIESFCNEWCVERTDMRYFSKYYSKEIGLEISNMDKFCYFDEYVAKGGTLSKLRYRKLVREKAESLIAEEILPLRQR</sequence>
<dbReference type="SUPFAM" id="SSF52540">
    <property type="entry name" value="P-loop containing nucleoside triphosphate hydrolases"/>
    <property type="match status" value="2"/>
</dbReference>
<comment type="caution">
    <text evidence="12">The sequence shown here is derived from an EMBL/GenBank/DDBJ whole genome shotgun (WGS) entry which is preliminary data.</text>
</comment>
<accession>A0ABS7DEE2</accession>
<dbReference type="SMART" id="SM00487">
    <property type="entry name" value="DEXDc"/>
    <property type="match status" value="1"/>
</dbReference>